<proteinExistence type="predicted"/>
<keyword evidence="1" id="KW-1133">Transmembrane helix</keyword>
<dbReference type="AlphaFoldDB" id="A0AAV5V2X8"/>
<feature type="transmembrane region" description="Helical" evidence="1">
    <location>
        <begin position="14"/>
        <end position="37"/>
    </location>
</feature>
<keyword evidence="1" id="KW-0812">Transmembrane</keyword>
<evidence type="ECO:0000313" key="3">
    <source>
        <dbReference type="Proteomes" id="UP001432322"/>
    </source>
</evidence>
<name>A0AAV5V2X8_9BILA</name>
<sequence length="95" mass="10902">PNPVEHRSMKEENWHIFAIVFGVLLVMITLSVSFVLCRWYCRGKKSKSELGPMQRPCPPGNRLVAVPRMEESEDGKLKYAMVPSPYRGTDTYSEK</sequence>
<feature type="non-terminal residue" evidence="2">
    <location>
        <position position="95"/>
    </location>
</feature>
<organism evidence="2 3">
    <name type="scientific">Pristionchus fissidentatus</name>
    <dbReference type="NCBI Taxonomy" id="1538716"/>
    <lineage>
        <taxon>Eukaryota</taxon>
        <taxon>Metazoa</taxon>
        <taxon>Ecdysozoa</taxon>
        <taxon>Nematoda</taxon>
        <taxon>Chromadorea</taxon>
        <taxon>Rhabditida</taxon>
        <taxon>Rhabditina</taxon>
        <taxon>Diplogasteromorpha</taxon>
        <taxon>Diplogasteroidea</taxon>
        <taxon>Neodiplogasteridae</taxon>
        <taxon>Pristionchus</taxon>
    </lineage>
</organism>
<keyword evidence="1" id="KW-0472">Membrane</keyword>
<gene>
    <name evidence="2" type="ORF">PFISCL1PPCAC_5248</name>
</gene>
<reference evidence="2" key="1">
    <citation type="submission" date="2023-10" db="EMBL/GenBank/DDBJ databases">
        <title>Genome assembly of Pristionchus species.</title>
        <authorList>
            <person name="Yoshida K."/>
            <person name="Sommer R.J."/>
        </authorList>
    </citation>
    <scope>NUCLEOTIDE SEQUENCE</scope>
    <source>
        <strain evidence="2">RS5133</strain>
    </source>
</reference>
<dbReference type="EMBL" id="BTSY01000002">
    <property type="protein sequence ID" value="GMT13951.1"/>
    <property type="molecule type" value="Genomic_DNA"/>
</dbReference>
<comment type="caution">
    <text evidence="2">The sequence shown here is derived from an EMBL/GenBank/DDBJ whole genome shotgun (WGS) entry which is preliminary data.</text>
</comment>
<protein>
    <submittedName>
        <fullName evidence="2">Uncharacterized protein</fullName>
    </submittedName>
</protein>
<dbReference type="Proteomes" id="UP001432322">
    <property type="component" value="Unassembled WGS sequence"/>
</dbReference>
<keyword evidence="3" id="KW-1185">Reference proteome</keyword>
<feature type="non-terminal residue" evidence="2">
    <location>
        <position position="1"/>
    </location>
</feature>
<evidence type="ECO:0000313" key="2">
    <source>
        <dbReference type="EMBL" id="GMT13951.1"/>
    </source>
</evidence>
<accession>A0AAV5V2X8</accession>
<evidence type="ECO:0000256" key="1">
    <source>
        <dbReference type="SAM" id="Phobius"/>
    </source>
</evidence>